<name>A0A1W0WYU8_HYPEX</name>
<feature type="coiled-coil region" evidence="1">
    <location>
        <begin position="26"/>
        <end position="114"/>
    </location>
</feature>
<protein>
    <submittedName>
        <fullName evidence="2">Uncharacterized protein</fullName>
    </submittedName>
</protein>
<evidence type="ECO:0000256" key="1">
    <source>
        <dbReference type="SAM" id="Coils"/>
    </source>
</evidence>
<keyword evidence="1" id="KW-0175">Coiled coil</keyword>
<dbReference type="OrthoDB" id="10070910at2759"/>
<organism evidence="2 3">
    <name type="scientific">Hypsibius exemplaris</name>
    <name type="common">Freshwater tardigrade</name>
    <dbReference type="NCBI Taxonomy" id="2072580"/>
    <lineage>
        <taxon>Eukaryota</taxon>
        <taxon>Metazoa</taxon>
        <taxon>Ecdysozoa</taxon>
        <taxon>Tardigrada</taxon>
        <taxon>Eutardigrada</taxon>
        <taxon>Parachela</taxon>
        <taxon>Hypsibioidea</taxon>
        <taxon>Hypsibiidae</taxon>
        <taxon>Hypsibius</taxon>
    </lineage>
</organism>
<gene>
    <name evidence="2" type="ORF">BV898_05663</name>
</gene>
<sequence>MGFLEETFQLEFNEKTARKDELTLEFAQKGEEVEENKQKLIQLEAQFKVKIAAQKNEMEKARKLRRQQEKLLKDGKKHNRKERKRIEQELADQRARLEEAKRFLQGTLAAHKRTIHQNQEVKAELAEIHLAVKIIYELLPGDEERRHLAEDELLQKSSAAVAIFRVRYDRLVDQISLCSQFAADKAKMRVQFADELRELRRVVLIELQDCKVQFHVDFSAYQMLMWHRRRSDRLRSSVMEYGHEQRTREQQRAKVMSEYAREKRRELEEAVTANFRASRKYYHLNVIHHILHVESVRKFLQNHAVEDGYKSAIELLASEKIFKVYMQEELAEREHFWCARMKRYARHLNGNLSTLTGIHEEMLVRSDDMWDSLKSEVIEKQKLKLQGDVEQLFEEKLRKSWTWVQKDSQAKLPKTIGEGDASFYDDDDYNDVGYISAVPLDVLQ</sequence>
<proteinExistence type="predicted"/>
<evidence type="ECO:0000313" key="3">
    <source>
        <dbReference type="Proteomes" id="UP000192578"/>
    </source>
</evidence>
<dbReference type="EMBL" id="MTYJ01000031">
    <property type="protein sequence ID" value="OQV20376.1"/>
    <property type="molecule type" value="Genomic_DNA"/>
</dbReference>
<accession>A0A1W0WYU8</accession>
<evidence type="ECO:0000313" key="2">
    <source>
        <dbReference type="EMBL" id="OQV20376.1"/>
    </source>
</evidence>
<comment type="caution">
    <text evidence="2">The sequence shown here is derived from an EMBL/GenBank/DDBJ whole genome shotgun (WGS) entry which is preliminary data.</text>
</comment>
<dbReference type="AlphaFoldDB" id="A0A1W0WYU8"/>
<reference evidence="3" key="1">
    <citation type="submission" date="2017-01" db="EMBL/GenBank/DDBJ databases">
        <title>Comparative genomics of anhydrobiosis in the tardigrade Hypsibius dujardini.</title>
        <authorList>
            <person name="Yoshida Y."/>
            <person name="Koutsovoulos G."/>
            <person name="Laetsch D."/>
            <person name="Stevens L."/>
            <person name="Kumar S."/>
            <person name="Horikawa D."/>
            <person name="Ishino K."/>
            <person name="Komine S."/>
            <person name="Tomita M."/>
            <person name="Blaxter M."/>
            <person name="Arakawa K."/>
        </authorList>
    </citation>
    <scope>NUCLEOTIDE SEQUENCE [LARGE SCALE GENOMIC DNA]</scope>
    <source>
        <strain evidence="3">Z151</strain>
    </source>
</reference>
<dbReference type="Proteomes" id="UP000192578">
    <property type="component" value="Unassembled WGS sequence"/>
</dbReference>
<keyword evidence="3" id="KW-1185">Reference proteome</keyword>